<dbReference type="PaxDb" id="4113-PGSC0003DMT400090698"/>
<dbReference type="InterPro" id="IPR046796">
    <property type="entry name" value="Transposase_32_dom"/>
</dbReference>
<dbReference type="InParanoid" id="M1DKZ4"/>
<dbReference type="AlphaFoldDB" id="M1DKZ4"/>
<evidence type="ECO:0000313" key="2">
    <source>
        <dbReference type="EnsemblPlants" id="PGSC0003DMT400090698"/>
    </source>
</evidence>
<dbReference type="EnsemblPlants" id="PGSC0003DMT400090698">
    <property type="protein sequence ID" value="PGSC0003DMT400090698"/>
    <property type="gene ID" value="PGSC0003DMG400040269"/>
</dbReference>
<evidence type="ECO:0000259" key="1">
    <source>
        <dbReference type="Pfam" id="PF20167"/>
    </source>
</evidence>
<keyword evidence="3" id="KW-1185">Reference proteome</keyword>
<reference evidence="2" key="2">
    <citation type="submission" date="2015-06" db="UniProtKB">
        <authorList>
            <consortium name="EnsemblPlants"/>
        </authorList>
    </citation>
    <scope>IDENTIFICATION</scope>
    <source>
        <strain evidence="2">DM1-3 516 R44</strain>
    </source>
</reference>
<feature type="domain" description="Putative plant transposon protein" evidence="1">
    <location>
        <begin position="1"/>
        <end position="155"/>
    </location>
</feature>
<organism evidence="2 3">
    <name type="scientific">Solanum tuberosum</name>
    <name type="common">Potato</name>
    <dbReference type="NCBI Taxonomy" id="4113"/>
    <lineage>
        <taxon>Eukaryota</taxon>
        <taxon>Viridiplantae</taxon>
        <taxon>Streptophyta</taxon>
        <taxon>Embryophyta</taxon>
        <taxon>Tracheophyta</taxon>
        <taxon>Spermatophyta</taxon>
        <taxon>Magnoliopsida</taxon>
        <taxon>eudicotyledons</taxon>
        <taxon>Gunneridae</taxon>
        <taxon>Pentapetalae</taxon>
        <taxon>asterids</taxon>
        <taxon>lamiids</taxon>
        <taxon>Solanales</taxon>
        <taxon>Solanaceae</taxon>
        <taxon>Solanoideae</taxon>
        <taxon>Solaneae</taxon>
        <taxon>Solanum</taxon>
    </lineage>
</organism>
<dbReference type="HOGENOM" id="CLU_028647_0_2_1"/>
<name>M1DKZ4_SOLTU</name>
<dbReference type="Pfam" id="PF20167">
    <property type="entry name" value="Transposase_32"/>
    <property type="match status" value="1"/>
</dbReference>
<proteinExistence type="predicted"/>
<evidence type="ECO:0000313" key="3">
    <source>
        <dbReference type="Proteomes" id="UP000011115"/>
    </source>
</evidence>
<dbReference type="Gramene" id="PGSC0003DMT400090698">
    <property type="protein sequence ID" value="PGSC0003DMT400090698"/>
    <property type="gene ID" value="PGSC0003DMG400040269"/>
</dbReference>
<dbReference type="Proteomes" id="UP000011115">
    <property type="component" value="Unassembled WGS sequence"/>
</dbReference>
<sequence>MVREFYASYSTTVTNALPPRAKALTQLPLLTTMVWGLPVDLFETTICHFIYGPSHCPPINTTEYDYRMGIIQGRAFRDSEQRESLLCWMALYIAEDRERTEWIQNMQLPIRKATLSLGAKFWWSIIRHRLSPTQADNVDTYDRVVMLATLVAGLEHFHRLVEVTKTVDVGLIQDDANPPALRRSTSVTVPPVGANLVHEKLETQMATLLQHMRPWMQRSIKVSEAQMERMMDAKIQVVHRRLNIFELRVMERPRPTIEITSFQMEFARLHYDVDALLTPVEAVVKTTP</sequence>
<accession>M1DKZ4</accession>
<reference evidence="3" key="1">
    <citation type="journal article" date="2011" name="Nature">
        <title>Genome sequence and analysis of the tuber crop potato.</title>
        <authorList>
            <consortium name="The Potato Genome Sequencing Consortium"/>
        </authorList>
    </citation>
    <scope>NUCLEOTIDE SEQUENCE [LARGE SCALE GENOMIC DNA]</scope>
    <source>
        <strain evidence="3">cv. DM1-3 516 R44</strain>
    </source>
</reference>
<protein>
    <submittedName>
        <fullName evidence="2">Integrase core domain containing protein</fullName>
    </submittedName>
</protein>